<evidence type="ECO:0000313" key="1">
    <source>
        <dbReference type="EMBL" id="GFE80668.1"/>
    </source>
</evidence>
<gene>
    <name evidence="1" type="ORF">GCM10011487_26680</name>
</gene>
<organism evidence="1 2">
    <name type="scientific">Steroidobacter agaridevorans</name>
    <dbReference type="NCBI Taxonomy" id="2695856"/>
    <lineage>
        <taxon>Bacteria</taxon>
        <taxon>Pseudomonadati</taxon>
        <taxon>Pseudomonadota</taxon>
        <taxon>Gammaproteobacteria</taxon>
        <taxon>Steroidobacterales</taxon>
        <taxon>Steroidobacteraceae</taxon>
        <taxon>Steroidobacter</taxon>
    </lineage>
</organism>
<accession>A0A829YCV3</accession>
<dbReference type="EMBL" id="BLJN01000002">
    <property type="protein sequence ID" value="GFE80668.1"/>
    <property type="molecule type" value="Genomic_DNA"/>
</dbReference>
<comment type="caution">
    <text evidence="1">The sequence shown here is derived from an EMBL/GenBank/DDBJ whole genome shotgun (WGS) entry which is preliminary data.</text>
</comment>
<dbReference type="InterPro" id="IPR036629">
    <property type="entry name" value="YjbJ_sf"/>
</dbReference>
<name>A0A829YCV3_9GAMM</name>
<protein>
    <submittedName>
        <fullName evidence="1">Uncharacterized protein</fullName>
    </submittedName>
</protein>
<dbReference type="Proteomes" id="UP000445000">
    <property type="component" value="Unassembled WGS sequence"/>
</dbReference>
<evidence type="ECO:0000313" key="2">
    <source>
        <dbReference type="Proteomes" id="UP000445000"/>
    </source>
</evidence>
<proteinExistence type="predicted"/>
<dbReference type="AlphaFoldDB" id="A0A829YCV3"/>
<sequence length="102" mass="11605">MRTTPQSVGSVRSIIGDRYINRRVGRQLRRSAWTTLKRAATNRSRLSAPSLDCDDIMNWTLAENNWAQFQGTVKARWLKLDAEQLRAIAGKRASLLSAIYEV</sequence>
<keyword evidence="2" id="KW-1185">Reference proteome</keyword>
<reference evidence="2" key="1">
    <citation type="submission" date="2020-01" db="EMBL/GenBank/DDBJ databases">
        <title>'Steroidobacter agaridevorans' sp. nov., agar-degrading bacteria isolated from rhizosphere soils.</title>
        <authorList>
            <person name="Ikenaga M."/>
            <person name="Kataoka M."/>
            <person name="Murouchi A."/>
            <person name="Katsuragi S."/>
            <person name="Sakai M."/>
        </authorList>
    </citation>
    <scope>NUCLEOTIDE SEQUENCE [LARGE SCALE GENOMIC DNA]</scope>
    <source>
        <strain evidence="2">YU21-B</strain>
    </source>
</reference>
<dbReference type="Gene3D" id="1.10.1470.10">
    <property type="entry name" value="YjbJ"/>
    <property type="match status" value="1"/>
</dbReference>